<evidence type="ECO:0000256" key="1">
    <source>
        <dbReference type="SAM" id="MobiDB-lite"/>
    </source>
</evidence>
<organism evidence="2 3">
    <name type="scientific">Kwoniella heveanensis BCC8398</name>
    <dbReference type="NCBI Taxonomy" id="1296120"/>
    <lineage>
        <taxon>Eukaryota</taxon>
        <taxon>Fungi</taxon>
        <taxon>Dikarya</taxon>
        <taxon>Basidiomycota</taxon>
        <taxon>Agaricomycotina</taxon>
        <taxon>Tremellomycetes</taxon>
        <taxon>Tremellales</taxon>
        <taxon>Cryptococcaceae</taxon>
        <taxon>Kwoniella</taxon>
    </lineage>
</organism>
<protein>
    <submittedName>
        <fullName evidence="2">Uncharacterized protein</fullName>
    </submittedName>
</protein>
<feature type="region of interest" description="Disordered" evidence="1">
    <location>
        <begin position="112"/>
        <end position="149"/>
    </location>
</feature>
<gene>
    <name evidence="2" type="ORF">I316_00173</name>
</gene>
<reference evidence="3" key="2">
    <citation type="submission" date="2013-12" db="EMBL/GenBank/DDBJ databases">
        <title>Evolution of pathogenesis and genome organization in the Tremellales.</title>
        <authorList>
            <person name="Cuomo C."/>
            <person name="Litvintseva A."/>
            <person name="Heitman J."/>
            <person name="Chen Y."/>
            <person name="Sun S."/>
            <person name="Springer D."/>
            <person name="Dromer F."/>
            <person name="Young S."/>
            <person name="Zeng Q."/>
            <person name="Chapman S."/>
            <person name="Gujja S."/>
            <person name="Saif S."/>
            <person name="Birren B."/>
        </authorList>
    </citation>
    <scope>NUCLEOTIDE SEQUENCE [LARGE SCALE GENOMIC DNA]</scope>
    <source>
        <strain evidence="3">BCC8398</strain>
    </source>
</reference>
<evidence type="ECO:0000313" key="3">
    <source>
        <dbReference type="Proteomes" id="UP000092666"/>
    </source>
</evidence>
<accession>A0A1B9H3W1</accession>
<dbReference type="OrthoDB" id="2570279at2759"/>
<reference evidence="2 3" key="1">
    <citation type="submission" date="2013-07" db="EMBL/GenBank/DDBJ databases">
        <title>The Genome Sequence of Cryptococcus heveanensis BCC8398.</title>
        <authorList>
            <consortium name="The Broad Institute Genome Sequencing Platform"/>
            <person name="Cuomo C."/>
            <person name="Litvintseva A."/>
            <person name="Chen Y."/>
            <person name="Heitman J."/>
            <person name="Sun S."/>
            <person name="Springer D."/>
            <person name="Dromer F."/>
            <person name="Young S.K."/>
            <person name="Zeng Q."/>
            <person name="Gargeya S."/>
            <person name="Fitzgerald M."/>
            <person name="Abouelleil A."/>
            <person name="Alvarado L."/>
            <person name="Berlin A.M."/>
            <person name="Chapman S.B."/>
            <person name="Dewar J."/>
            <person name="Goldberg J."/>
            <person name="Griggs A."/>
            <person name="Gujja S."/>
            <person name="Hansen M."/>
            <person name="Howarth C."/>
            <person name="Imamovic A."/>
            <person name="Larimer J."/>
            <person name="McCowan C."/>
            <person name="Murphy C."/>
            <person name="Pearson M."/>
            <person name="Priest M."/>
            <person name="Roberts A."/>
            <person name="Saif S."/>
            <person name="Shea T."/>
            <person name="Sykes S."/>
            <person name="Wortman J."/>
            <person name="Nusbaum C."/>
            <person name="Birren B."/>
        </authorList>
    </citation>
    <scope>NUCLEOTIDE SEQUENCE [LARGE SCALE GENOMIC DNA]</scope>
    <source>
        <strain evidence="2 3">BCC8398</strain>
    </source>
</reference>
<dbReference type="AlphaFoldDB" id="A0A1B9H3W1"/>
<dbReference type="Proteomes" id="UP000092666">
    <property type="component" value="Unassembled WGS sequence"/>
</dbReference>
<dbReference type="EMBL" id="KI669492">
    <property type="protein sequence ID" value="OCF37949.1"/>
    <property type="molecule type" value="Genomic_DNA"/>
</dbReference>
<sequence length="149" mass="15828">MPATSFMLVREGQTDLAPFSPPDLSLAHTQWLLELSARLDRLNSARDLSVDLDYSGTCMDSDLVAPLEEAVDEARRMVCALGGEMRRRSEGSLPPWMGNNVNIYGGAGVQAAASAGSSQAHSPKEGSNASESEKDIKGGIMTRAASSRT</sequence>
<feature type="compositionally biased region" description="Low complexity" evidence="1">
    <location>
        <begin position="112"/>
        <end position="121"/>
    </location>
</feature>
<keyword evidence="3" id="KW-1185">Reference proteome</keyword>
<proteinExistence type="predicted"/>
<evidence type="ECO:0000313" key="2">
    <source>
        <dbReference type="EMBL" id="OCF37949.1"/>
    </source>
</evidence>
<name>A0A1B9H3W1_9TREE</name>